<dbReference type="AlphaFoldDB" id="A0A0M5ML69"/>
<dbReference type="Proteomes" id="UP000059847">
    <property type="component" value="Chromosome"/>
</dbReference>
<dbReference type="Pfam" id="PF01203">
    <property type="entry name" value="T2SSN"/>
    <property type="match status" value="1"/>
</dbReference>
<protein>
    <recommendedName>
        <fullName evidence="3">Type II secretion system protein N</fullName>
    </recommendedName>
    <alternativeName>
        <fullName evidence="10">General secretion pathway protein N</fullName>
    </alternativeName>
</protein>
<dbReference type="KEGG" id="pur:AOC03_08955"/>
<accession>A0A0M5ML69</accession>
<evidence type="ECO:0000256" key="1">
    <source>
        <dbReference type="ARBA" id="ARBA00004533"/>
    </source>
</evidence>
<dbReference type="GO" id="GO:0015628">
    <property type="term" value="P:protein secretion by the type II secretion system"/>
    <property type="evidence" value="ECO:0007669"/>
    <property type="project" value="InterPro"/>
</dbReference>
<name>A0A0M5ML69_9GAMM</name>
<evidence type="ECO:0000313" key="12">
    <source>
        <dbReference type="EMBL" id="ALF60150.1"/>
    </source>
</evidence>
<evidence type="ECO:0000313" key="13">
    <source>
        <dbReference type="Proteomes" id="UP000059847"/>
    </source>
</evidence>
<keyword evidence="5" id="KW-1003">Cell membrane</keyword>
<keyword evidence="6" id="KW-0997">Cell inner membrane</keyword>
<keyword evidence="4" id="KW-0813">Transport</keyword>
<keyword evidence="7 11" id="KW-0812">Transmembrane</keyword>
<comment type="similarity">
    <text evidence="2">Belongs to the GSP N family.</text>
</comment>
<dbReference type="STRING" id="45610.AOC03_08955"/>
<evidence type="ECO:0000256" key="4">
    <source>
        <dbReference type="ARBA" id="ARBA00022448"/>
    </source>
</evidence>
<proteinExistence type="inferred from homology"/>
<dbReference type="InterPro" id="IPR022792">
    <property type="entry name" value="T2SS_protein-GspN"/>
</dbReference>
<keyword evidence="13" id="KW-1185">Reference proteome</keyword>
<evidence type="ECO:0000256" key="9">
    <source>
        <dbReference type="ARBA" id="ARBA00023136"/>
    </source>
</evidence>
<gene>
    <name evidence="12" type="ORF">AOC03_08955</name>
</gene>
<dbReference type="RefSeq" id="WP_062535244.1">
    <property type="nucleotide sequence ID" value="NZ_CP012678.1"/>
</dbReference>
<organism evidence="12 13">
    <name type="scientific">Psychrobacter urativorans</name>
    <dbReference type="NCBI Taxonomy" id="45610"/>
    <lineage>
        <taxon>Bacteria</taxon>
        <taxon>Pseudomonadati</taxon>
        <taxon>Pseudomonadota</taxon>
        <taxon>Gammaproteobacteria</taxon>
        <taxon>Moraxellales</taxon>
        <taxon>Moraxellaceae</taxon>
        <taxon>Psychrobacter</taxon>
    </lineage>
</organism>
<dbReference type="GO" id="GO:0015627">
    <property type="term" value="C:type II protein secretion system complex"/>
    <property type="evidence" value="ECO:0007669"/>
    <property type="project" value="InterPro"/>
</dbReference>
<sequence>MPQASASSNKRPRKLWWLVGFVLFALFTVLQMPAAWVLDKYAPDSPYVQHVSGNLWQGSAIWQLPLSDMPLTGAATWSWQPWQLLLGKIGADVEVSTGQTRLDGQVKVGRGSWQVNDISGKIAPETLASVVDWQLPNTPIQVNALSLQRQSGTAEKKAGFSQADGQLTWVGGEVGYPSGGKIFYITLPPLRAQLSSEQKNNQNLLHINVLNNQDKRLGDLYLDGDSMLDVSLTQRLLENMPEYKGQAPQDTSVVSVRQPLLLGLSEAGAQ</sequence>
<keyword evidence="8" id="KW-0653">Protein transport</keyword>
<dbReference type="EMBL" id="CP012678">
    <property type="protein sequence ID" value="ALF60150.1"/>
    <property type="molecule type" value="Genomic_DNA"/>
</dbReference>
<evidence type="ECO:0000256" key="5">
    <source>
        <dbReference type="ARBA" id="ARBA00022475"/>
    </source>
</evidence>
<evidence type="ECO:0000256" key="2">
    <source>
        <dbReference type="ARBA" id="ARBA00007208"/>
    </source>
</evidence>
<evidence type="ECO:0000256" key="8">
    <source>
        <dbReference type="ARBA" id="ARBA00022927"/>
    </source>
</evidence>
<evidence type="ECO:0000256" key="10">
    <source>
        <dbReference type="ARBA" id="ARBA00030772"/>
    </source>
</evidence>
<evidence type="ECO:0000256" key="3">
    <source>
        <dbReference type="ARBA" id="ARBA00021563"/>
    </source>
</evidence>
<dbReference type="OrthoDB" id="6706905at2"/>
<reference evidence="12 13" key="1">
    <citation type="submission" date="2015-09" db="EMBL/GenBank/DDBJ databases">
        <title>Complete genome of Psychrobacter urativorans R10.10B.</title>
        <authorList>
            <person name="See-Too W.S."/>
            <person name="Chan K.G."/>
        </authorList>
    </citation>
    <scope>NUCLEOTIDE SEQUENCE [LARGE SCALE GENOMIC DNA]</scope>
    <source>
        <strain evidence="12 13">R10.10B</strain>
    </source>
</reference>
<evidence type="ECO:0000256" key="11">
    <source>
        <dbReference type="SAM" id="Phobius"/>
    </source>
</evidence>
<keyword evidence="9 11" id="KW-0472">Membrane</keyword>
<feature type="transmembrane region" description="Helical" evidence="11">
    <location>
        <begin position="15"/>
        <end position="38"/>
    </location>
</feature>
<dbReference type="GO" id="GO:0005886">
    <property type="term" value="C:plasma membrane"/>
    <property type="evidence" value="ECO:0007669"/>
    <property type="project" value="UniProtKB-SubCell"/>
</dbReference>
<evidence type="ECO:0000256" key="6">
    <source>
        <dbReference type="ARBA" id="ARBA00022519"/>
    </source>
</evidence>
<evidence type="ECO:0000256" key="7">
    <source>
        <dbReference type="ARBA" id="ARBA00022692"/>
    </source>
</evidence>
<keyword evidence="11" id="KW-1133">Transmembrane helix</keyword>
<comment type="subcellular location">
    <subcellularLocation>
        <location evidence="1">Cell inner membrane</location>
    </subcellularLocation>
</comment>